<dbReference type="Proteomes" id="UP000634004">
    <property type="component" value="Unassembled WGS sequence"/>
</dbReference>
<dbReference type="EMBL" id="BMZH01000024">
    <property type="protein sequence ID" value="GHB05101.1"/>
    <property type="molecule type" value="Genomic_DNA"/>
</dbReference>
<sequence length="237" mass="26514">MKPTVAIFAILLTGLTSSFARAQSTPGWGRDVPYPDPPPGIVALTQQQADSVKDRVCTALHQSGNTENFSISETVEGIIFFYMGIKGDTPGNRKLLAESWNFYAPMFVCQATSGIYPTQHVYKRAIELSVYDEFIVDWLLSDPEGFLIDISVVEIALDGTGSTLLDYIDMIQARSDAKEIYDLGQLIRLRRIVESRFNGKRLHEMGPCERERRMSRVIRDAYLPSVEDCVPLSSGRP</sequence>
<feature type="chain" id="PRO_5035327580" evidence="1">
    <location>
        <begin position="23"/>
        <end position="237"/>
    </location>
</feature>
<feature type="signal peptide" evidence="1">
    <location>
        <begin position="1"/>
        <end position="22"/>
    </location>
</feature>
<evidence type="ECO:0000256" key="1">
    <source>
        <dbReference type="SAM" id="SignalP"/>
    </source>
</evidence>
<dbReference type="AlphaFoldDB" id="A0A8J3G3R3"/>
<evidence type="ECO:0000313" key="2">
    <source>
        <dbReference type="EMBL" id="GHB05101.1"/>
    </source>
</evidence>
<name>A0A8J3G3R3_9PROT</name>
<gene>
    <name evidence="2" type="ORF">GCM10009069_29520</name>
</gene>
<proteinExistence type="predicted"/>
<organism evidence="2 3">
    <name type="scientific">Algimonas arctica</name>
    <dbReference type="NCBI Taxonomy" id="1479486"/>
    <lineage>
        <taxon>Bacteria</taxon>
        <taxon>Pseudomonadati</taxon>
        <taxon>Pseudomonadota</taxon>
        <taxon>Alphaproteobacteria</taxon>
        <taxon>Maricaulales</taxon>
        <taxon>Robiginitomaculaceae</taxon>
        <taxon>Algimonas</taxon>
    </lineage>
</organism>
<evidence type="ECO:0000313" key="3">
    <source>
        <dbReference type="Proteomes" id="UP000634004"/>
    </source>
</evidence>
<dbReference type="RefSeq" id="WP_189499658.1">
    <property type="nucleotide sequence ID" value="NZ_BMZH01000024.1"/>
</dbReference>
<keyword evidence="3" id="KW-1185">Reference proteome</keyword>
<comment type="caution">
    <text evidence="2">The sequence shown here is derived from an EMBL/GenBank/DDBJ whole genome shotgun (WGS) entry which is preliminary data.</text>
</comment>
<accession>A0A8J3G3R3</accession>
<reference evidence="2" key="1">
    <citation type="journal article" date="2014" name="Int. J. Syst. Evol. Microbiol.">
        <title>Complete genome sequence of Corynebacterium casei LMG S-19264T (=DSM 44701T), isolated from a smear-ripened cheese.</title>
        <authorList>
            <consortium name="US DOE Joint Genome Institute (JGI-PGF)"/>
            <person name="Walter F."/>
            <person name="Albersmeier A."/>
            <person name="Kalinowski J."/>
            <person name="Ruckert C."/>
        </authorList>
    </citation>
    <scope>NUCLEOTIDE SEQUENCE</scope>
    <source>
        <strain evidence="2">KCTC 32513</strain>
    </source>
</reference>
<protein>
    <submittedName>
        <fullName evidence="2">Uncharacterized protein</fullName>
    </submittedName>
</protein>
<keyword evidence="1" id="KW-0732">Signal</keyword>
<reference evidence="2" key="2">
    <citation type="submission" date="2020-09" db="EMBL/GenBank/DDBJ databases">
        <authorList>
            <person name="Sun Q."/>
            <person name="Kim S."/>
        </authorList>
    </citation>
    <scope>NUCLEOTIDE SEQUENCE</scope>
    <source>
        <strain evidence="2">KCTC 32513</strain>
    </source>
</reference>